<reference evidence="1 2" key="1">
    <citation type="submission" date="2021-04" db="EMBL/GenBank/DDBJ databases">
        <title>Whole-genome sequencing of Saccharopolyspora endophytica KCTC 19397.</title>
        <authorList>
            <person name="Ay H."/>
            <person name="Saygin H."/>
            <person name="Sahin N."/>
        </authorList>
    </citation>
    <scope>NUCLEOTIDE SEQUENCE [LARGE SCALE GENOMIC DNA]</scope>
    <source>
        <strain evidence="1 2">KCTC 19397</strain>
    </source>
</reference>
<evidence type="ECO:0000313" key="2">
    <source>
        <dbReference type="Proteomes" id="UP000674084"/>
    </source>
</evidence>
<name>A0ABS5DQJ9_9PSEU</name>
<dbReference type="RefSeq" id="WP_210973600.1">
    <property type="nucleotide sequence ID" value="NZ_JAGPXE010000021.1"/>
</dbReference>
<sequence length="56" mass="6041">MFQLLILVFVGGLVVAALRHVDAFFTAVIDLIRHTTAATAIDSTPDESPEDSTEPQ</sequence>
<evidence type="ECO:0000313" key="1">
    <source>
        <dbReference type="EMBL" id="MBQ0928594.1"/>
    </source>
</evidence>
<protein>
    <submittedName>
        <fullName evidence="1">Uncharacterized protein</fullName>
    </submittedName>
</protein>
<dbReference type="Proteomes" id="UP000674084">
    <property type="component" value="Unassembled WGS sequence"/>
</dbReference>
<proteinExistence type="predicted"/>
<keyword evidence="2" id="KW-1185">Reference proteome</keyword>
<dbReference type="EMBL" id="JAGPXE010000021">
    <property type="protein sequence ID" value="MBQ0928594.1"/>
    <property type="molecule type" value="Genomic_DNA"/>
</dbReference>
<gene>
    <name evidence="1" type="ORF">KBO27_32015</name>
</gene>
<accession>A0ABS5DQJ9</accession>
<organism evidence="1 2">
    <name type="scientific">Saccharopolyspora endophytica</name>
    <dbReference type="NCBI Taxonomy" id="543886"/>
    <lineage>
        <taxon>Bacteria</taxon>
        <taxon>Bacillati</taxon>
        <taxon>Actinomycetota</taxon>
        <taxon>Actinomycetes</taxon>
        <taxon>Pseudonocardiales</taxon>
        <taxon>Pseudonocardiaceae</taxon>
        <taxon>Saccharopolyspora</taxon>
    </lineage>
</organism>
<comment type="caution">
    <text evidence="1">The sequence shown here is derived from an EMBL/GenBank/DDBJ whole genome shotgun (WGS) entry which is preliminary data.</text>
</comment>